<accession>A0AAE0L7U4</accession>
<protein>
    <submittedName>
        <fullName evidence="2">Uncharacterized protein</fullName>
    </submittedName>
</protein>
<dbReference type="AlphaFoldDB" id="A0AAE0L7U4"/>
<evidence type="ECO:0000313" key="3">
    <source>
        <dbReference type="Proteomes" id="UP001190700"/>
    </source>
</evidence>
<keyword evidence="3" id="KW-1185">Reference proteome</keyword>
<organism evidence="2 3">
    <name type="scientific">Cymbomonas tetramitiformis</name>
    <dbReference type="NCBI Taxonomy" id="36881"/>
    <lineage>
        <taxon>Eukaryota</taxon>
        <taxon>Viridiplantae</taxon>
        <taxon>Chlorophyta</taxon>
        <taxon>Pyramimonadophyceae</taxon>
        <taxon>Pyramimonadales</taxon>
        <taxon>Pyramimonadaceae</taxon>
        <taxon>Cymbomonas</taxon>
    </lineage>
</organism>
<name>A0AAE0L7U4_9CHLO</name>
<comment type="caution">
    <text evidence="2">The sequence shown here is derived from an EMBL/GenBank/DDBJ whole genome shotgun (WGS) entry which is preliminary data.</text>
</comment>
<sequence length="188" mass="20620">MSEEEWDQKRIRDRNVAATDSHIARLKSRSQGGIAQTGDNRRVNALLSLIAQQNLKSEPIQAAESVKTAEICLKTAEIHQSVVKDTPEKIDAVAEILKHDIDTTRFQLTELQAEMTAIKENTVRQVDLMESLTASVTKMSTAPCPPRPPPSPPLRSTQVCNVNCTQAPMETSAPARPVPQSGFFTSTS</sequence>
<evidence type="ECO:0000313" key="2">
    <source>
        <dbReference type="EMBL" id="KAK3274925.1"/>
    </source>
</evidence>
<dbReference type="Proteomes" id="UP001190700">
    <property type="component" value="Unassembled WGS sequence"/>
</dbReference>
<proteinExistence type="predicted"/>
<feature type="region of interest" description="Disordered" evidence="1">
    <location>
        <begin position="169"/>
        <end position="188"/>
    </location>
</feature>
<reference evidence="2 3" key="1">
    <citation type="journal article" date="2015" name="Genome Biol. Evol.">
        <title>Comparative Genomics of a Bacterivorous Green Alga Reveals Evolutionary Causalities and Consequences of Phago-Mixotrophic Mode of Nutrition.</title>
        <authorList>
            <person name="Burns J.A."/>
            <person name="Paasch A."/>
            <person name="Narechania A."/>
            <person name="Kim E."/>
        </authorList>
    </citation>
    <scope>NUCLEOTIDE SEQUENCE [LARGE SCALE GENOMIC DNA]</scope>
    <source>
        <strain evidence="2 3">PLY_AMNH</strain>
    </source>
</reference>
<dbReference type="EMBL" id="LGRX02007481">
    <property type="protein sequence ID" value="KAK3274925.1"/>
    <property type="molecule type" value="Genomic_DNA"/>
</dbReference>
<gene>
    <name evidence="2" type="ORF">CYMTET_16917</name>
</gene>
<evidence type="ECO:0000256" key="1">
    <source>
        <dbReference type="SAM" id="MobiDB-lite"/>
    </source>
</evidence>